<protein>
    <recommendedName>
        <fullName evidence="9">Ig-like domain-containing protein</fullName>
    </recommendedName>
</protein>
<dbReference type="Pfam" id="PF16497">
    <property type="entry name" value="MHC_I_3"/>
    <property type="match status" value="1"/>
</dbReference>
<dbReference type="GeneID" id="106835727"/>
<name>A0A8C4L1A1_EQUAS</name>
<dbReference type="SUPFAM" id="SSF48726">
    <property type="entry name" value="Immunoglobulin"/>
    <property type="match status" value="1"/>
</dbReference>
<dbReference type="SUPFAM" id="SSF54452">
    <property type="entry name" value="MHC antigen-recognition domain"/>
    <property type="match status" value="1"/>
</dbReference>
<dbReference type="GO" id="GO:0005615">
    <property type="term" value="C:extracellular space"/>
    <property type="evidence" value="ECO:0007669"/>
    <property type="project" value="TreeGrafter"/>
</dbReference>
<evidence type="ECO:0000313" key="10">
    <source>
        <dbReference type="Ensembl" id="ENSEASP00005004534.2"/>
    </source>
</evidence>
<dbReference type="Gene3D" id="2.60.40.10">
    <property type="entry name" value="Immunoglobulins"/>
    <property type="match status" value="1"/>
</dbReference>
<dbReference type="RefSeq" id="XP_014703785.1">
    <property type="nucleotide sequence ID" value="XM_014848299.3"/>
</dbReference>
<evidence type="ECO:0000256" key="6">
    <source>
        <dbReference type="ARBA" id="ARBA00023180"/>
    </source>
</evidence>
<dbReference type="Pfam" id="PF07654">
    <property type="entry name" value="C1-set"/>
    <property type="match status" value="1"/>
</dbReference>
<keyword evidence="5" id="KW-0472">Membrane</keyword>
<sequence>MLLLLLLLFKGLPCHGASTVAPLLLGFRHPASEEPLSFRFVQISSFANHSCAHIQASGWLGDVQTHVLDSVSGTIRFLRPWSQGTFSKQELKNLEALLLLYLHSFNKEVQAFASQFQFEYPFELQVLAGCQMHAGKASESFLNGAYQGSDFLSFQGNSWKPSPGAGSRAQNVCKVLNHYRIIKEIVQSLLSDICPRFLAGLLEAGKSELEQQVKPEAWVSKGPSPGPGRLLLVCHVSGFHPKPVWVMWMRGERKQPGTRRGDILPNADGTWYLRVTLEVASGEAAGLTCRVKHSSLGGHDIIIHWDGNSIFLMLICLTIIVTLVLLVVVDSWFRKQSSNQNILSLHVPNPAFSTRVNIQDPRNSGHQLCLAQEFWIKNRFLKNWKTSLKQLW</sequence>
<dbReference type="InterPro" id="IPR036179">
    <property type="entry name" value="Ig-like_dom_sf"/>
</dbReference>
<dbReference type="PROSITE" id="PS50835">
    <property type="entry name" value="IG_LIKE"/>
    <property type="match status" value="1"/>
</dbReference>
<dbReference type="Proteomes" id="UP000694387">
    <property type="component" value="Chromosome 25"/>
</dbReference>
<dbReference type="GO" id="GO:0001916">
    <property type="term" value="P:positive regulation of T cell mediated cytotoxicity"/>
    <property type="evidence" value="ECO:0007669"/>
    <property type="project" value="TreeGrafter"/>
</dbReference>
<keyword evidence="6" id="KW-0325">Glycoprotein</keyword>
<dbReference type="InterPro" id="IPR037055">
    <property type="entry name" value="MHC_I-like_Ag-recog_sf"/>
</dbReference>
<dbReference type="Gene3D" id="3.30.500.10">
    <property type="entry name" value="MHC class I-like antigen recognition-like"/>
    <property type="match status" value="1"/>
</dbReference>
<accession>A0A8C4L1A1</accession>
<dbReference type="GO" id="GO:0071723">
    <property type="term" value="F:lipopeptide binding"/>
    <property type="evidence" value="ECO:0007669"/>
    <property type="project" value="TreeGrafter"/>
</dbReference>
<evidence type="ECO:0000256" key="3">
    <source>
        <dbReference type="ARBA" id="ARBA00022753"/>
    </source>
</evidence>
<dbReference type="GeneTree" id="ENSGT01120000271825"/>
<dbReference type="GO" id="GO:0006955">
    <property type="term" value="P:immune response"/>
    <property type="evidence" value="ECO:0007669"/>
    <property type="project" value="TreeGrafter"/>
</dbReference>
<dbReference type="InterPro" id="IPR011161">
    <property type="entry name" value="MHC_I-like_Ag-recog"/>
</dbReference>
<keyword evidence="4" id="KW-0391">Immunity</keyword>
<feature type="domain" description="Ig-like" evidence="9">
    <location>
        <begin position="195"/>
        <end position="295"/>
    </location>
</feature>
<evidence type="ECO:0000256" key="2">
    <source>
        <dbReference type="ARBA" id="ARBA00004608"/>
    </source>
</evidence>
<dbReference type="InterPro" id="IPR050208">
    <property type="entry name" value="MHC_class-I_related"/>
</dbReference>
<dbReference type="InterPro" id="IPR003597">
    <property type="entry name" value="Ig_C1-set"/>
</dbReference>
<dbReference type="GO" id="GO:0048007">
    <property type="term" value="P:antigen processing and presentation, exogenous lipid antigen via MHC class Ib"/>
    <property type="evidence" value="ECO:0007669"/>
    <property type="project" value="TreeGrafter"/>
</dbReference>
<evidence type="ECO:0000313" key="11">
    <source>
        <dbReference type="Proteomes" id="UP000694387"/>
    </source>
</evidence>
<dbReference type="CDD" id="cd21029">
    <property type="entry name" value="IgC1_CD1"/>
    <property type="match status" value="1"/>
</dbReference>
<dbReference type="InterPro" id="IPR007110">
    <property type="entry name" value="Ig-like_dom"/>
</dbReference>
<feature type="signal peptide" evidence="8">
    <location>
        <begin position="1"/>
        <end position="16"/>
    </location>
</feature>
<evidence type="ECO:0000256" key="4">
    <source>
        <dbReference type="ARBA" id="ARBA00022859"/>
    </source>
</evidence>
<gene>
    <name evidence="10" type="primary">LOC106835727</name>
</gene>
<evidence type="ECO:0000259" key="9">
    <source>
        <dbReference type="PROSITE" id="PS50835"/>
    </source>
</evidence>
<feature type="chain" id="PRO_5040380742" description="Ig-like domain-containing protein" evidence="8">
    <location>
        <begin position="17"/>
        <end position="392"/>
    </location>
</feature>
<reference evidence="10 11" key="1">
    <citation type="journal article" date="2020" name="Nat. Commun.">
        <title>Donkey genomes provide new insights into domestication and selection for coat color.</title>
        <authorList>
            <person name="Wang"/>
            <person name="C."/>
            <person name="Li"/>
            <person name="H."/>
            <person name="Guo"/>
            <person name="Y."/>
            <person name="Huang"/>
            <person name="J."/>
            <person name="Sun"/>
            <person name="Y."/>
            <person name="Min"/>
            <person name="J."/>
            <person name="Wang"/>
            <person name="J."/>
            <person name="Fang"/>
            <person name="X."/>
            <person name="Zhao"/>
            <person name="Z."/>
            <person name="Wang"/>
            <person name="S."/>
            <person name="Zhang"/>
            <person name="Y."/>
            <person name="Liu"/>
            <person name="Q."/>
            <person name="Jiang"/>
            <person name="Q."/>
            <person name="Wang"/>
            <person name="X."/>
            <person name="Guo"/>
            <person name="Y."/>
            <person name="Yang"/>
            <person name="C."/>
            <person name="Wang"/>
            <person name="Y."/>
            <person name="Tian"/>
            <person name="F."/>
            <person name="Zhuang"/>
            <person name="G."/>
            <person name="Fan"/>
            <person name="Y."/>
            <person name="Gao"/>
            <person name="Q."/>
            <person name="Li"/>
            <person name="Y."/>
            <person name="Ju"/>
            <person name="Z."/>
            <person name="Li"/>
            <person name="J."/>
            <person name="Li"/>
            <person name="R."/>
            <person name="Hou"/>
            <person name="M."/>
            <person name="Yang"/>
            <person name="G."/>
            <person name="Liu"/>
            <person name="G."/>
            <person name="Liu"/>
            <person name="W."/>
            <person name="Guo"/>
            <person name="J."/>
            <person name="Pan"/>
            <person name="S."/>
            <person name="Fan"/>
            <person name="G."/>
            <person name="Zhang"/>
            <person name="W."/>
            <person name="Zhang"/>
            <person name="R."/>
            <person name="Yu"/>
            <person name="J."/>
            <person name="Zhang"/>
            <person name="X."/>
            <person name="Yin"/>
            <person name="Q."/>
            <person name="Ji"/>
            <person name="C."/>
            <person name="Jin"/>
            <person name="Y."/>
            <person name="Yue"/>
            <person name="G."/>
            <person name="Liu"/>
            <person name="M."/>
            <person name="Xu"/>
            <person name="J."/>
            <person name="Liu"/>
            <person name="S."/>
            <person name="Jordana"/>
            <person name="J."/>
            <person name="Noce"/>
            <person name="A."/>
            <person name="Amills"/>
            <person name="M."/>
            <person name="Wu"/>
            <person name="D.D."/>
            <person name="Li"/>
            <person name="S."/>
            <person name="Zhou"/>
            <person name="X. and Zhong"/>
            <person name="J."/>
        </authorList>
    </citation>
    <scope>NUCLEOTIDE SEQUENCE [LARGE SCALE GENOMIC DNA]</scope>
</reference>
<dbReference type="Ensembl" id="ENSEAST00005004977.2">
    <property type="protein sequence ID" value="ENSEASP00005004534.2"/>
    <property type="gene ID" value="ENSEASG00005003410.2"/>
</dbReference>
<keyword evidence="3" id="KW-0967">Endosome</keyword>
<dbReference type="FunFam" id="3.30.500.10:FF:000002">
    <property type="entry name" value="Antigen-presenting glycoprotein CD1d1"/>
    <property type="match status" value="1"/>
</dbReference>
<dbReference type="GO" id="GO:0010008">
    <property type="term" value="C:endosome membrane"/>
    <property type="evidence" value="ECO:0007669"/>
    <property type="project" value="UniProtKB-SubCell"/>
</dbReference>
<keyword evidence="8" id="KW-0732">Signal</keyword>
<reference evidence="10" key="2">
    <citation type="submission" date="2025-08" db="UniProtKB">
        <authorList>
            <consortium name="Ensembl"/>
        </authorList>
    </citation>
    <scope>IDENTIFICATION</scope>
</reference>
<dbReference type="FunFam" id="2.60.40.10:FF:000254">
    <property type="entry name" value="Antigen-presenting glycoprotein CD1d1"/>
    <property type="match status" value="1"/>
</dbReference>
<organism evidence="10 11">
    <name type="scientific">Equus asinus</name>
    <name type="common">Donkey</name>
    <name type="synonym">Equus africanus asinus</name>
    <dbReference type="NCBI Taxonomy" id="9793"/>
    <lineage>
        <taxon>Eukaryota</taxon>
        <taxon>Metazoa</taxon>
        <taxon>Chordata</taxon>
        <taxon>Craniata</taxon>
        <taxon>Vertebrata</taxon>
        <taxon>Euteleostomi</taxon>
        <taxon>Mammalia</taxon>
        <taxon>Eutheria</taxon>
        <taxon>Laurasiatheria</taxon>
        <taxon>Perissodactyla</taxon>
        <taxon>Equidae</taxon>
        <taxon>Equus</taxon>
    </lineage>
</organism>
<evidence type="ECO:0000256" key="7">
    <source>
        <dbReference type="ARBA" id="ARBA00023319"/>
    </source>
</evidence>
<reference evidence="10" key="3">
    <citation type="submission" date="2025-09" db="UniProtKB">
        <authorList>
            <consortium name="Ensembl"/>
        </authorList>
    </citation>
    <scope>IDENTIFICATION</scope>
</reference>
<keyword evidence="7" id="KW-0393">Immunoglobulin domain</keyword>
<comment type="subcellular location">
    <subcellularLocation>
        <location evidence="1">Cell membrane</location>
        <topology evidence="1">Single-pass type I membrane protein</topology>
    </subcellularLocation>
    <subcellularLocation>
        <location evidence="2">Endosome membrane</location>
    </subcellularLocation>
</comment>
<dbReference type="AlphaFoldDB" id="A0A8C4L1A1"/>
<keyword evidence="11" id="KW-1185">Reference proteome</keyword>
<evidence type="ECO:0000256" key="5">
    <source>
        <dbReference type="ARBA" id="ARBA00023136"/>
    </source>
</evidence>
<dbReference type="InterPro" id="IPR011162">
    <property type="entry name" value="MHC_I/II-like_Ag-recog"/>
</dbReference>
<dbReference type="KEGG" id="eai:106835727"/>
<dbReference type="PANTHER" id="PTHR16675">
    <property type="entry name" value="MHC CLASS I-RELATED"/>
    <property type="match status" value="1"/>
</dbReference>
<dbReference type="GO" id="GO:0030884">
    <property type="term" value="F:exogenous lipid antigen binding"/>
    <property type="evidence" value="ECO:0007669"/>
    <property type="project" value="TreeGrafter"/>
</dbReference>
<evidence type="ECO:0000256" key="8">
    <source>
        <dbReference type="SAM" id="SignalP"/>
    </source>
</evidence>
<dbReference type="PANTHER" id="PTHR16675:SF146">
    <property type="entry name" value="T-CELL SURFACE GLYCOPROTEIN CD1E, MEMBRANE-ASSOCIATED"/>
    <property type="match status" value="1"/>
</dbReference>
<proteinExistence type="predicted"/>
<dbReference type="SMART" id="SM00407">
    <property type="entry name" value="IGc1"/>
    <property type="match status" value="1"/>
</dbReference>
<dbReference type="GO" id="GO:0030883">
    <property type="term" value="F:endogenous lipid antigen binding"/>
    <property type="evidence" value="ECO:0007669"/>
    <property type="project" value="TreeGrafter"/>
</dbReference>
<dbReference type="InterPro" id="IPR013783">
    <property type="entry name" value="Ig-like_fold"/>
</dbReference>
<evidence type="ECO:0000256" key="1">
    <source>
        <dbReference type="ARBA" id="ARBA00004251"/>
    </source>
</evidence>
<dbReference type="GO" id="GO:0048006">
    <property type="term" value="P:antigen processing and presentation, endogenous lipid antigen via MHC class Ib"/>
    <property type="evidence" value="ECO:0007669"/>
    <property type="project" value="TreeGrafter"/>
</dbReference>
<dbReference type="GO" id="GO:0009897">
    <property type="term" value="C:external side of plasma membrane"/>
    <property type="evidence" value="ECO:0007669"/>
    <property type="project" value="TreeGrafter"/>
</dbReference>